<evidence type="ECO:0000256" key="1">
    <source>
        <dbReference type="ARBA" id="ARBA00009080"/>
    </source>
</evidence>
<dbReference type="InterPro" id="IPR036291">
    <property type="entry name" value="NAD(P)-bd_dom_sf"/>
</dbReference>
<dbReference type="EMBL" id="JABBNB010000036">
    <property type="protein sequence ID" value="NMO04491.1"/>
    <property type="molecule type" value="Genomic_DNA"/>
</dbReference>
<name>A0A848L7N1_9ACTN</name>
<dbReference type="SUPFAM" id="SSF51735">
    <property type="entry name" value="NAD(P)-binding Rossmann-fold domains"/>
    <property type="match status" value="1"/>
</dbReference>
<evidence type="ECO:0000256" key="2">
    <source>
        <dbReference type="ARBA" id="ARBA00023002"/>
    </source>
</evidence>
<dbReference type="PANTHER" id="PTHR43580:SF2">
    <property type="entry name" value="CYTOKINE-LIKE NUCLEAR FACTOR N-PAC"/>
    <property type="match status" value="1"/>
</dbReference>
<dbReference type="PANTHER" id="PTHR43580">
    <property type="entry name" value="OXIDOREDUCTASE GLYR1-RELATED"/>
    <property type="match status" value="1"/>
</dbReference>
<dbReference type="Gene3D" id="3.40.50.720">
    <property type="entry name" value="NAD(P)-binding Rossmann-like Domain"/>
    <property type="match status" value="1"/>
</dbReference>
<accession>A0A848L7N1</accession>
<evidence type="ECO:0000259" key="6">
    <source>
        <dbReference type="Pfam" id="PF14833"/>
    </source>
</evidence>
<dbReference type="Proteomes" id="UP000550729">
    <property type="component" value="Unassembled WGS sequence"/>
</dbReference>
<dbReference type="InterPro" id="IPR015815">
    <property type="entry name" value="HIBADH-related"/>
</dbReference>
<dbReference type="Pfam" id="PF03446">
    <property type="entry name" value="NAD_binding_2"/>
    <property type="match status" value="1"/>
</dbReference>
<comment type="similarity">
    <text evidence="1">Belongs to the HIBADH-related family.</text>
</comment>
<feature type="domain" description="3-hydroxyisobutyrate dehydrogenase-like NAD-binding" evidence="6">
    <location>
        <begin position="178"/>
        <end position="297"/>
    </location>
</feature>
<keyword evidence="3" id="KW-0520">NAD</keyword>
<dbReference type="RefSeq" id="WP_170196995.1">
    <property type="nucleotide sequence ID" value="NZ_JABBNB010000036.1"/>
</dbReference>
<organism evidence="7 8">
    <name type="scientific">Gordonia asplenii</name>
    <dbReference type="NCBI Taxonomy" id="2725283"/>
    <lineage>
        <taxon>Bacteria</taxon>
        <taxon>Bacillati</taxon>
        <taxon>Actinomycetota</taxon>
        <taxon>Actinomycetes</taxon>
        <taxon>Mycobacteriales</taxon>
        <taxon>Gordoniaceae</taxon>
        <taxon>Gordonia</taxon>
    </lineage>
</organism>
<evidence type="ECO:0000313" key="7">
    <source>
        <dbReference type="EMBL" id="NMO04491.1"/>
    </source>
</evidence>
<dbReference type="InterPro" id="IPR006115">
    <property type="entry name" value="6PGDH_NADP-bd"/>
</dbReference>
<dbReference type="GO" id="GO:0016491">
    <property type="term" value="F:oxidoreductase activity"/>
    <property type="evidence" value="ECO:0007669"/>
    <property type="project" value="UniProtKB-KW"/>
</dbReference>
<dbReference type="PIRSF" id="PIRSF000103">
    <property type="entry name" value="HIBADH"/>
    <property type="match status" value="1"/>
</dbReference>
<evidence type="ECO:0000256" key="3">
    <source>
        <dbReference type="ARBA" id="ARBA00023027"/>
    </source>
</evidence>
<dbReference type="Gene3D" id="1.10.1040.10">
    <property type="entry name" value="N-(1-d-carboxylethyl)-l-norvaline Dehydrogenase, domain 2"/>
    <property type="match status" value="1"/>
</dbReference>
<keyword evidence="2" id="KW-0560">Oxidoreductase</keyword>
<dbReference type="InterPro" id="IPR051265">
    <property type="entry name" value="HIBADH-related_NP60_sf"/>
</dbReference>
<gene>
    <name evidence="7" type="ORF">HH308_25050</name>
</gene>
<sequence>MHADGTGTRVDRGHGEIGFIGLGLIGLPMAVNLADRGVRLVAWNRSSERAEPLRQMGAHVASTVDEVFRRCETVFLMLANEGVTDHVLGRGTPEFAERVSGRLLVSAGSVTPDYSRGLAADIVVAGGRFVETPVGGSTKQAETGELVAMCGGDPQDIDEIRPLLDAMFRDTIVCGTAGHGLLMKLALNHYVVVAAAALAEIVHYADRIGLDLNAFQHAFEAGPLASEFTRFKLPKLVQRDFSVHATTTDVCENTRLIGEVARDANVAAPLLDLSRELYLENVARGNADVDVLSVIEVFEARTADRNRR</sequence>
<dbReference type="Pfam" id="PF14833">
    <property type="entry name" value="NAD_binding_11"/>
    <property type="match status" value="1"/>
</dbReference>
<dbReference type="AlphaFoldDB" id="A0A848L7N1"/>
<keyword evidence="8" id="KW-1185">Reference proteome</keyword>
<feature type="domain" description="6-phosphogluconate dehydrogenase NADP-binding" evidence="5">
    <location>
        <begin position="16"/>
        <end position="172"/>
    </location>
</feature>
<dbReference type="GO" id="GO:0051287">
    <property type="term" value="F:NAD binding"/>
    <property type="evidence" value="ECO:0007669"/>
    <property type="project" value="InterPro"/>
</dbReference>
<protein>
    <submittedName>
        <fullName evidence="7">NAD(P)-dependent oxidoreductase</fullName>
    </submittedName>
</protein>
<dbReference type="SUPFAM" id="SSF48179">
    <property type="entry name" value="6-phosphogluconate dehydrogenase C-terminal domain-like"/>
    <property type="match status" value="1"/>
</dbReference>
<dbReference type="InterPro" id="IPR008927">
    <property type="entry name" value="6-PGluconate_DH-like_C_sf"/>
</dbReference>
<evidence type="ECO:0000313" key="8">
    <source>
        <dbReference type="Proteomes" id="UP000550729"/>
    </source>
</evidence>
<feature type="active site" evidence="4">
    <location>
        <position position="184"/>
    </location>
</feature>
<dbReference type="InterPro" id="IPR013328">
    <property type="entry name" value="6PGD_dom2"/>
</dbReference>
<evidence type="ECO:0000259" key="5">
    <source>
        <dbReference type="Pfam" id="PF03446"/>
    </source>
</evidence>
<dbReference type="InterPro" id="IPR029154">
    <property type="entry name" value="HIBADH-like_NADP-bd"/>
</dbReference>
<proteinExistence type="inferred from homology"/>
<dbReference type="GO" id="GO:0050661">
    <property type="term" value="F:NADP binding"/>
    <property type="evidence" value="ECO:0007669"/>
    <property type="project" value="InterPro"/>
</dbReference>
<reference evidence="7 8" key="1">
    <citation type="submission" date="2020-04" db="EMBL/GenBank/DDBJ databases">
        <title>Gordonia sp. nov. TBRC 11910.</title>
        <authorList>
            <person name="Suriyachadkun C."/>
        </authorList>
    </citation>
    <scope>NUCLEOTIDE SEQUENCE [LARGE SCALE GENOMIC DNA]</scope>
    <source>
        <strain evidence="7 8">TBRC 11910</strain>
    </source>
</reference>
<comment type="caution">
    <text evidence="7">The sequence shown here is derived from an EMBL/GenBank/DDBJ whole genome shotgun (WGS) entry which is preliminary data.</text>
</comment>
<evidence type="ECO:0000256" key="4">
    <source>
        <dbReference type="PIRSR" id="PIRSR000103-1"/>
    </source>
</evidence>